<dbReference type="EMBL" id="JAOWKX010000006">
    <property type="protein sequence ID" value="MCV2885521.1"/>
    <property type="molecule type" value="Genomic_DNA"/>
</dbReference>
<keyword evidence="5" id="KW-1003">Cell membrane</keyword>
<evidence type="ECO:0000313" key="18">
    <source>
        <dbReference type="Proteomes" id="UP001652504"/>
    </source>
</evidence>
<evidence type="ECO:0000256" key="10">
    <source>
        <dbReference type="ARBA" id="ARBA00023098"/>
    </source>
</evidence>
<keyword evidence="11" id="KW-0472">Membrane</keyword>
<evidence type="ECO:0000256" key="16">
    <source>
        <dbReference type="SAM" id="SignalP"/>
    </source>
</evidence>
<evidence type="ECO:0000256" key="12">
    <source>
        <dbReference type="ARBA" id="ARBA00023186"/>
    </source>
</evidence>
<evidence type="ECO:0000256" key="5">
    <source>
        <dbReference type="ARBA" id="ARBA00022475"/>
    </source>
</evidence>
<keyword evidence="6" id="KW-0997">Cell inner membrane</keyword>
<accession>A0ABT3AA18</accession>
<dbReference type="SUPFAM" id="SSF158855">
    <property type="entry name" value="Lipase chaperone-like"/>
    <property type="match status" value="1"/>
</dbReference>
<feature type="chain" id="PRO_5046785240" description="Lipase chaperone" evidence="16">
    <location>
        <begin position="23"/>
        <end position="311"/>
    </location>
</feature>
<evidence type="ECO:0000256" key="2">
    <source>
        <dbReference type="ARBA" id="ARBA00004383"/>
    </source>
</evidence>
<evidence type="ECO:0000256" key="6">
    <source>
        <dbReference type="ARBA" id="ARBA00022519"/>
    </source>
</evidence>
<evidence type="ECO:0000256" key="11">
    <source>
        <dbReference type="ARBA" id="ARBA00023136"/>
    </source>
</evidence>
<keyword evidence="8" id="KW-0442">Lipid degradation</keyword>
<evidence type="ECO:0000256" key="9">
    <source>
        <dbReference type="ARBA" id="ARBA00022989"/>
    </source>
</evidence>
<keyword evidence="12" id="KW-0143">Chaperone</keyword>
<dbReference type="Pfam" id="PF03280">
    <property type="entry name" value="Lipase_chap"/>
    <property type="match status" value="1"/>
</dbReference>
<evidence type="ECO:0000256" key="14">
    <source>
        <dbReference type="ARBA" id="ARBA00031542"/>
    </source>
</evidence>
<dbReference type="Proteomes" id="UP001652504">
    <property type="component" value="Unassembled WGS sequence"/>
</dbReference>
<evidence type="ECO:0000256" key="3">
    <source>
        <dbReference type="ARBA" id="ARBA00010358"/>
    </source>
</evidence>
<protein>
    <recommendedName>
        <fullName evidence="4">Lipase chaperone</fullName>
    </recommendedName>
    <alternativeName>
        <fullName evidence="15">Lipase foldase</fullName>
    </alternativeName>
    <alternativeName>
        <fullName evidence="13">Lipase helper protein</fullName>
    </alternativeName>
    <alternativeName>
        <fullName evidence="14">Lipase modulator</fullName>
    </alternativeName>
</protein>
<keyword evidence="10" id="KW-0443">Lipid metabolism</keyword>
<dbReference type="RefSeq" id="WP_263712808.1">
    <property type="nucleotide sequence ID" value="NZ_JAOWKX010000006.1"/>
</dbReference>
<comment type="function">
    <text evidence="1">May be involved in the folding of the extracellular lipase during its passage through the periplasm.</text>
</comment>
<evidence type="ECO:0000256" key="8">
    <source>
        <dbReference type="ARBA" id="ARBA00022963"/>
    </source>
</evidence>
<comment type="caution">
    <text evidence="17">The sequence shown here is derived from an EMBL/GenBank/DDBJ whole genome shotgun (WGS) entry which is preliminary data.</text>
</comment>
<comment type="similarity">
    <text evidence="3">Belongs to the lipase chaperone family.</text>
</comment>
<keyword evidence="7" id="KW-0812">Transmembrane</keyword>
<keyword evidence="16" id="KW-0732">Signal</keyword>
<dbReference type="InterPro" id="IPR004961">
    <property type="entry name" value="Lipase_chaperone"/>
</dbReference>
<proteinExistence type="inferred from homology"/>
<feature type="signal peptide" evidence="16">
    <location>
        <begin position="1"/>
        <end position="22"/>
    </location>
</feature>
<evidence type="ECO:0000256" key="1">
    <source>
        <dbReference type="ARBA" id="ARBA00003280"/>
    </source>
</evidence>
<organism evidence="17 18">
    <name type="scientific">Fluctibacter corallii</name>
    <dbReference type="NCBI Taxonomy" id="2984329"/>
    <lineage>
        <taxon>Bacteria</taxon>
        <taxon>Pseudomonadati</taxon>
        <taxon>Pseudomonadota</taxon>
        <taxon>Gammaproteobacteria</taxon>
        <taxon>Alteromonadales</taxon>
        <taxon>Alteromonadaceae</taxon>
        <taxon>Fluctibacter</taxon>
    </lineage>
</organism>
<evidence type="ECO:0000313" key="17">
    <source>
        <dbReference type="EMBL" id="MCV2885521.1"/>
    </source>
</evidence>
<evidence type="ECO:0000256" key="13">
    <source>
        <dbReference type="ARBA" id="ARBA00030948"/>
    </source>
</evidence>
<keyword evidence="18" id="KW-1185">Reference proteome</keyword>
<name>A0ABT3AA18_9ALTE</name>
<gene>
    <name evidence="17" type="ORF">OE749_12525</name>
</gene>
<keyword evidence="9" id="KW-1133">Transmembrane helix</keyword>
<reference evidence="17 18" key="1">
    <citation type="submission" date="2022-10" db="EMBL/GenBank/DDBJ databases">
        <title>Aestuariibacter sp. AA17 isolated from Montipora capitata coral fragment.</title>
        <authorList>
            <person name="Emsley S.A."/>
            <person name="Pfannmuller K.M."/>
            <person name="Loughran R.M."/>
            <person name="Shlafstein M."/>
            <person name="Papke E."/>
            <person name="Saw J.H."/>
            <person name="Ushijima B."/>
            <person name="Videau P."/>
        </authorList>
    </citation>
    <scope>NUCLEOTIDE SEQUENCE [LARGE SCALE GENOMIC DNA]</scope>
    <source>
        <strain evidence="17 18">AA17</strain>
    </source>
</reference>
<comment type="subcellular location">
    <subcellularLocation>
        <location evidence="2">Cell inner membrane</location>
        <topology evidence="2">Single-pass membrane protein</topology>
        <orientation evidence="2">Periplasmic side</orientation>
    </subcellularLocation>
</comment>
<evidence type="ECO:0000256" key="4">
    <source>
        <dbReference type="ARBA" id="ARBA00019692"/>
    </source>
</evidence>
<evidence type="ECO:0000256" key="15">
    <source>
        <dbReference type="ARBA" id="ARBA00033028"/>
    </source>
</evidence>
<sequence>MKAFAICLVAALAAISASFYFNDNLRNSRAADGPKSQRSVSSMTDTDTTSLAIPAQAVRPLHVSVDGEQHVADGNWLNHQTRHLLDYYHSFYEQGEDIMWSKFDTYCSPLPHCPELTEILIRYLDYKLALAAIDSGMVHTAIEAQQRLIDVSRLQDEYFSEIERHALFTEEHTRDSLALQRMQLMQDKTLSEAARQTLLEAHFETMPEEHKRHFTPSFELQKAITLTQQPNNYNALAAEFGDEVATRLQASRQRKENWLARVEEVKRLFAAELSEASDSEKQIYLDNHFTLNEQKRLHVYLAYPSLTSETP</sequence>
<evidence type="ECO:0000256" key="7">
    <source>
        <dbReference type="ARBA" id="ARBA00022692"/>
    </source>
</evidence>